<keyword evidence="2" id="KW-0812">Transmembrane</keyword>
<protein>
    <submittedName>
        <fullName evidence="3">Light-harvesting LHII, alpha subunit B / histone protein</fullName>
    </submittedName>
</protein>
<reference evidence="4" key="1">
    <citation type="journal article" date="2013" name="Genome Announc.">
        <title>Draft Genome Sequence of the Dimorphic Prosthecate Bacterium Brevundimonas abyssalis TAR-001T.</title>
        <authorList>
            <person name="Tsubouchi T."/>
            <person name="Nishi S."/>
            <person name="Usui K."/>
            <person name="Shimane Y."/>
            <person name="Takaki Y."/>
            <person name="Maruyama T."/>
            <person name="Hatada Y."/>
        </authorList>
    </citation>
    <scope>NUCLEOTIDE SEQUENCE [LARGE SCALE GENOMIC DNA]</scope>
    <source>
        <strain evidence="4">TAR-001</strain>
    </source>
</reference>
<sequence length="194" mass="19212">MSLIYPDTIRPEPQPTVPEMMAREAEAATPVYARGPVRRGKVRSWMILAPVGALTVAAIGAWALMNPGEDAAAPAEPAALISAPVASAESAPLEGEALETGLASEALARENPAADAVTTAPPASAPAPTPAPAARPTPATSAPARQAEPAAPVEAAAPAGPQSYESVVAAEGEGGAVTAPAAETPAPLIVVEPN</sequence>
<name>A0A8E0TR99_9CAUL</name>
<dbReference type="EMBL" id="BATC01000026">
    <property type="protein sequence ID" value="GAD59423.1"/>
    <property type="molecule type" value="Genomic_DNA"/>
</dbReference>
<feature type="transmembrane region" description="Helical" evidence="2">
    <location>
        <begin position="44"/>
        <end position="65"/>
    </location>
</feature>
<evidence type="ECO:0000313" key="4">
    <source>
        <dbReference type="Proteomes" id="UP000016569"/>
    </source>
</evidence>
<evidence type="ECO:0000313" key="3">
    <source>
        <dbReference type="EMBL" id="GAD59423.1"/>
    </source>
</evidence>
<dbReference type="OrthoDB" id="7207219at2"/>
<dbReference type="RefSeq" id="WP_021697518.1">
    <property type="nucleotide sequence ID" value="NZ_BATC01000026.1"/>
</dbReference>
<accession>A0A8E0TR99</accession>
<gene>
    <name evidence="3" type="ORF">MBEBAB_1673</name>
</gene>
<proteinExistence type="predicted"/>
<organism evidence="3 4">
    <name type="scientific">Brevundimonas abyssalis TAR-001</name>
    <dbReference type="NCBI Taxonomy" id="1391729"/>
    <lineage>
        <taxon>Bacteria</taxon>
        <taxon>Pseudomonadati</taxon>
        <taxon>Pseudomonadota</taxon>
        <taxon>Alphaproteobacteria</taxon>
        <taxon>Caulobacterales</taxon>
        <taxon>Caulobacteraceae</taxon>
        <taxon>Brevundimonas</taxon>
    </lineage>
</organism>
<keyword evidence="4" id="KW-1185">Reference proteome</keyword>
<keyword evidence="2" id="KW-0472">Membrane</keyword>
<feature type="region of interest" description="Disordered" evidence="1">
    <location>
        <begin position="112"/>
        <end position="194"/>
    </location>
</feature>
<feature type="compositionally biased region" description="Low complexity" evidence="1">
    <location>
        <begin position="136"/>
        <end position="187"/>
    </location>
</feature>
<feature type="compositionally biased region" description="Pro residues" evidence="1">
    <location>
        <begin position="123"/>
        <end position="135"/>
    </location>
</feature>
<evidence type="ECO:0000256" key="2">
    <source>
        <dbReference type="SAM" id="Phobius"/>
    </source>
</evidence>
<evidence type="ECO:0000256" key="1">
    <source>
        <dbReference type="SAM" id="MobiDB-lite"/>
    </source>
</evidence>
<dbReference type="Proteomes" id="UP000016569">
    <property type="component" value="Unassembled WGS sequence"/>
</dbReference>
<keyword evidence="2" id="KW-1133">Transmembrane helix</keyword>
<comment type="caution">
    <text evidence="3">The sequence shown here is derived from an EMBL/GenBank/DDBJ whole genome shotgun (WGS) entry which is preliminary data.</text>
</comment>
<feature type="compositionally biased region" description="Low complexity" evidence="1">
    <location>
        <begin position="113"/>
        <end position="122"/>
    </location>
</feature>
<dbReference type="AlphaFoldDB" id="A0A8E0TR99"/>